<dbReference type="Proteomes" id="UP000002247">
    <property type="component" value="Chromosome"/>
</dbReference>
<accession>D6ZAV5</accession>
<dbReference type="HOGENOM" id="CLU_2036420_0_0_11"/>
<evidence type="ECO:0000313" key="2">
    <source>
        <dbReference type="Proteomes" id="UP000002247"/>
    </source>
</evidence>
<dbReference type="EMBL" id="CP001958">
    <property type="protein sequence ID" value="ADG98841.1"/>
    <property type="molecule type" value="Genomic_DNA"/>
</dbReference>
<keyword evidence="2" id="KW-1185">Reference proteome</keyword>
<reference evidence="1 2" key="1">
    <citation type="journal article" date="2010" name="Stand. Genomic Sci.">
        <title>Complete genome sequence of Segniliparus rotundus type strain (CDC 1076).</title>
        <authorList>
            <person name="Sikorski J."/>
            <person name="Lapidus A."/>
            <person name="Copeland A."/>
            <person name="Misra M."/>
            <person name="Glavina Del Rio T."/>
            <person name="Nolan M."/>
            <person name="Lucas S."/>
            <person name="Chen F."/>
            <person name="Tice H."/>
            <person name="Cheng J.F."/>
            <person name="Jando M."/>
            <person name="Schneider S."/>
            <person name="Bruce D."/>
            <person name="Goodwin L."/>
            <person name="Pitluck S."/>
            <person name="Liolios K."/>
            <person name="Mikhailova N."/>
            <person name="Pati A."/>
            <person name="Ivanova N."/>
            <person name="Mavromatis K."/>
            <person name="Chen A."/>
            <person name="Palaniappan K."/>
            <person name="Chertkov O."/>
            <person name="Land M."/>
            <person name="Hauser L."/>
            <person name="Chang Y.J."/>
            <person name="Jeffries C.D."/>
            <person name="Brettin T."/>
            <person name="Detter J.C."/>
            <person name="Han C."/>
            <person name="Rohde M."/>
            <person name="Goker M."/>
            <person name="Bristow J."/>
            <person name="Eisen J.A."/>
            <person name="Markowitz V."/>
            <person name="Hugenholtz P."/>
            <person name="Kyrpides N.C."/>
            <person name="Klenk H.P."/>
        </authorList>
    </citation>
    <scope>NUCLEOTIDE SEQUENCE [LARGE SCALE GENOMIC DNA]</scope>
    <source>
        <strain evidence="2">ATCC BAA-972 / CDC 1076 / CIP 108378 / DSM 44985 / JCM 13578</strain>
    </source>
</reference>
<dbReference type="STRING" id="640132.Srot_2397"/>
<dbReference type="KEGG" id="srt:Srot_2397"/>
<proteinExistence type="predicted"/>
<dbReference type="AlphaFoldDB" id="D6ZAV5"/>
<gene>
    <name evidence="1" type="ordered locus">Srot_2397</name>
</gene>
<sequence length="121" mass="12468">MGGDSQTATGVVKVTDHGVSAITGALDALSVAVDGLAQGANTLVEWSSTPACGSSSDGRAVDGAIKNMLENSPQSWVMTLGGLASAVDALKDIAHKGFRDLTEQDYDNVASIIHAYEEYKP</sequence>
<organism evidence="1 2">
    <name type="scientific">Segniliparus rotundus (strain ATCC BAA-972 / CDC 1076 / CIP 108378 / DSM 44985 / JCM 13578)</name>
    <dbReference type="NCBI Taxonomy" id="640132"/>
    <lineage>
        <taxon>Bacteria</taxon>
        <taxon>Bacillati</taxon>
        <taxon>Actinomycetota</taxon>
        <taxon>Actinomycetes</taxon>
        <taxon>Mycobacteriales</taxon>
        <taxon>Segniliparaceae</taxon>
        <taxon>Segniliparus</taxon>
    </lineage>
</organism>
<evidence type="ECO:0000313" key="1">
    <source>
        <dbReference type="EMBL" id="ADG98841.1"/>
    </source>
</evidence>
<dbReference type="RefSeq" id="WP_013139291.1">
    <property type="nucleotide sequence ID" value="NC_014168.1"/>
</dbReference>
<name>D6ZAV5_SEGRD</name>
<protein>
    <submittedName>
        <fullName evidence="1">Uncharacterized protein</fullName>
    </submittedName>
</protein>